<dbReference type="OrthoDB" id="10267031at2759"/>
<evidence type="ECO:0000313" key="2">
    <source>
        <dbReference type="Proteomes" id="UP000310189"/>
    </source>
</evidence>
<accession>A0A4V4LTB5</accession>
<sequence>MNLNFATDTTFEEHIQEVVVYLSRGKPESERSAYVEEKQSSLVNLDDDKKRSIVDGLMEELKGLSYGTANAYGRIEIEGLYNLFGYLCIQLFKDGLDTEYTKLVEICTSNKAIESSVKSRVVNSLLNNLDDLDSFKADLYKSLLRDNQIALKEHDDFVSWLSKLDSQSRRSLLIQVISHLNQTADKKQLIAYQKSLLEIDDSDSETAKSLILNSLEQPDNYSFDDVLSINGVLKVKQSNEFNLLQSFINLDYNLYSSSIKQFSSVKEPLLAKKFSLLQLNDYCSNFIGKSIHYADLANVINAKDDKVLESTIIELIKSGLTMGRLNQSTKQFKVNESVKFKLDQKDWLELQSQLVKFKSNLSNISSFVN</sequence>
<dbReference type="Proteomes" id="UP000310189">
    <property type="component" value="Unassembled WGS sequence"/>
</dbReference>
<dbReference type="PANTHER" id="PTHR15350:SF2">
    <property type="entry name" value="EUKARYOTIC TRANSLATION INITIATION FACTOR 3 SUBUNIT M"/>
    <property type="match status" value="1"/>
</dbReference>
<reference evidence="1 2" key="1">
    <citation type="submission" date="2019-03" db="EMBL/GenBank/DDBJ databases">
        <title>Sequencing 23 genomes of Wallemia ichthyophaga.</title>
        <authorList>
            <person name="Gostincar C."/>
        </authorList>
    </citation>
    <scope>NUCLEOTIDE SEQUENCE [LARGE SCALE GENOMIC DNA]</scope>
    <source>
        <strain evidence="1 2">EXF-5753</strain>
    </source>
</reference>
<name>A0A4V4LTB5_9BASI</name>
<keyword evidence="2" id="KW-1185">Reference proteome</keyword>
<evidence type="ECO:0000313" key="1">
    <source>
        <dbReference type="EMBL" id="TIA89363.1"/>
    </source>
</evidence>
<dbReference type="PANTHER" id="PTHR15350">
    <property type="entry name" value="COP9 SIGNALOSOME COMPLEX SUBUNIT 7/DENDRITIC CELL PROTEIN GA17"/>
    <property type="match status" value="1"/>
</dbReference>
<dbReference type="GO" id="GO:0005852">
    <property type="term" value="C:eukaryotic translation initiation factor 3 complex"/>
    <property type="evidence" value="ECO:0007669"/>
    <property type="project" value="TreeGrafter"/>
</dbReference>
<dbReference type="AlphaFoldDB" id="A0A4V4LTB5"/>
<dbReference type="EMBL" id="SPNW01000028">
    <property type="protein sequence ID" value="TIA89363.1"/>
    <property type="molecule type" value="Genomic_DNA"/>
</dbReference>
<proteinExistence type="predicted"/>
<dbReference type="InterPro" id="IPR045237">
    <property type="entry name" value="COPS7/eIF3m"/>
</dbReference>
<gene>
    <name evidence="1" type="ORF">E3P99_02147</name>
</gene>
<organism evidence="1 2">
    <name type="scientific">Wallemia hederae</name>
    <dbReference type="NCBI Taxonomy" id="1540922"/>
    <lineage>
        <taxon>Eukaryota</taxon>
        <taxon>Fungi</taxon>
        <taxon>Dikarya</taxon>
        <taxon>Basidiomycota</taxon>
        <taxon>Wallemiomycotina</taxon>
        <taxon>Wallemiomycetes</taxon>
        <taxon>Wallemiales</taxon>
        <taxon>Wallemiaceae</taxon>
        <taxon>Wallemia</taxon>
    </lineage>
</organism>
<protein>
    <recommendedName>
        <fullName evidence="3">PCI domain-containing protein</fullName>
    </recommendedName>
</protein>
<evidence type="ECO:0008006" key="3">
    <source>
        <dbReference type="Google" id="ProtNLM"/>
    </source>
</evidence>
<dbReference type="GO" id="GO:0002183">
    <property type="term" value="P:cytoplasmic translational initiation"/>
    <property type="evidence" value="ECO:0007669"/>
    <property type="project" value="TreeGrafter"/>
</dbReference>
<comment type="caution">
    <text evidence="1">The sequence shown here is derived from an EMBL/GenBank/DDBJ whole genome shotgun (WGS) entry which is preliminary data.</text>
</comment>